<dbReference type="EMBL" id="BMWW01000006">
    <property type="protein sequence ID" value="GGY99149.1"/>
    <property type="molecule type" value="Genomic_DNA"/>
</dbReference>
<reference evidence="7 8" key="2">
    <citation type="submission" date="2019-03" db="EMBL/GenBank/DDBJ databases">
        <title>Draft Genome Sequences of Six Type Strains of the Genus Massilia.</title>
        <authorList>
            <person name="Miess H."/>
            <person name="Frediansyhah A."/>
            <person name="Gross H."/>
        </authorList>
    </citation>
    <scope>NUCLEOTIDE SEQUENCE [LARGE SCALE GENOMIC DNA]</scope>
    <source>
        <strain evidence="7 8">DSM 17505</strain>
    </source>
</reference>
<feature type="domain" description="4Fe-4S ferredoxin-type" evidence="5">
    <location>
        <begin position="10"/>
        <end position="40"/>
    </location>
</feature>
<evidence type="ECO:0000259" key="5">
    <source>
        <dbReference type="PROSITE" id="PS51379"/>
    </source>
</evidence>
<keyword evidence="2" id="KW-0479">Metal-binding</keyword>
<dbReference type="CDD" id="cd10551">
    <property type="entry name" value="PsrB"/>
    <property type="match status" value="1"/>
</dbReference>
<evidence type="ECO:0000313" key="6">
    <source>
        <dbReference type="EMBL" id="GGY99149.1"/>
    </source>
</evidence>
<feature type="domain" description="4Fe-4S ferredoxin-type" evidence="5">
    <location>
        <begin position="61"/>
        <end position="92"/>
    </location>
</feature>
<evidence type="ECO:0000256" key="4">
    <source>
        <dbReference type="ARBA" id="ARBA00023014"/>
    </source>
</evidence>
<dbReference type="GO" id="GO:0051539">
    <property type="term" value="F:4 iron, 4 sulfur cluster binding"/>
    <property type="evidence" value="ECO:0007669"/>
    <property type="project" value="UniProtKB-KW"/>
</dbReference>
<sequence length="226" mass="24915">MNPATTAPRWGMALDLERCIGCHACSVACKVENSVSLGHFRTKVYYHDYQSANPVTARPMMKRTFLPTLCMQCEDAPCLKACPNEAIERGIDGIVRIVEADCDRSRDCIKACPYGALHIDPVAQIADKCDFCSHRLDAGMAPACVESCPADVFAFGDLNDPASAVSVFNARHRGSLSVLKPEEQTKPVVQYRGLGGVVPRAAERKIPKGRNHDPFSYEIDRWAEER</sequence>
<evidence type="ECO:0000313" key="7">
    <source>
        <dbReference type="EMBL" id="QBQ37128.1"/>
    </source>
</evidence>
<keyword evidence="3" id="KW-0408">Iron</keyword>
<dbReference type="PROSITE" id="PS51379">
    <property type="entry name" value="4FE4S_FER_2"/>
    <property type="match status" value="3"/>
</dbReference>
<reference evidence="6" key="3">
    <citation type="submission" date="2022-12" db="EMBL/GenBank/DDBJ databases">
        <authorList>
            <person name="Sun Q."/>
            <person name="Kim S."/>
        </authorList>
    </citation>
    <scope>NUCLEOTIDE SEQUENCE</scope>
    <source>
        <strain evidence="6">KCTC 12344</strain>
    </source>
</reference>
<gene>
    <name evidence="7" type="ORF">E1742_13800</name>
    <name evidence="6" type="ORF">GCM10007388_35960</name>
</gene>
<organism evidence="6 9">
    <name type="scientific">Pseudoduganella plicata</name>
    <dbReference type="NCBI Taxonomy" id="321984"/>
    <lineage>
        <taxon>Bacteria</taxon>
        <taxon>Pseudomonadati</taxon>
        <taxon>Pseudomonadota</taxon>
        <taxon>Betaproteobacteria</taxon>
        <taxon>Burkholderiales</taxon>
        <taxon>Oxalobacteraceae</taxon>
        <taxon>Telluria group</taxon>
        <taxon>Pseudoduganella</taxon>
    </lineage>
</organism>
<dbReference type="OrthoDB" id="9779457at2"/>
<keyword evidence="8" id="KW-1185">Reference proteome</keyword>
<dbReference type="Pfam" id="PF12797">
    <property type="entry name" value="Fer4_2"/>
    <property type="match status" value="1"/>
</dbReference>
<dbReference type="AlphaFoldDB" id="A0A4V1ATW9"/>
<dbReference type="Gene3D" id="3.30.70.20">
    <property type="match status" value="2"/>
</dbReference>
<dbReference type="InterPro" id="IPR017896">
    <property type="entry name" value="4Fe4S_Fe-S-bd"/>
</dbReference>
<evidence type="ECO:0000313" key="8">
    <source>
        <dbReference type="Proteomes" id="UP000294359"/>
    </source>
</evidence>
<dbReference type="PANTHER" id="PTHR43177">
    <property type="entry name" value="PROTEIN NRFC"/>
    <property type="match status" value="1"/>
</dbReference>
<dbReference type="Proteomes" id="UP000294359">
    <property type="component" value="Chromosome"/>
</dbReference>
<dbReference type="Pfam" id="PF13247">
    <property type="entry name" value="Fer4_11"/>
    <property type="match status" value="1"/>
</dbReference>
<reference evidence="6" key="1">
    <citation type="journal article" date="2014" name="Int. J. Syst. Evol. Microbiol.">
        <title>Complete genome sequence of Corynebacterium casei LMG S-19264T (=DSM 44701T), isolated from a smear-ripened cheese.</title>
        <authorList>
            <consortium name="US DOE Joint Genome Institute (JGI-PGF)"/>
            <person name="Walter F."/>
            <person name="Albersmeier A."/>
            <person name="Kalinowski J."/>
            <person name="Ruckert C."/>
        </authorList>
    </citation>
    <scope>NUCLEOTIDE SEQUENCE</scope>
    <source>
        <strain evidence="6">KCTC 12344</strain>
    </source>
</reference>
<feature type="domain" description="4Fe-4S ferredoxin-type" evidence="5">
    <location>
        <begin position="93"/>
        <end position="122"/>
    </location>
</feature>
<evidence type="ECO:0000256" key="1">
    <source>
        <dbReference type="ARBA" id="ARBA00022485"/>
    </source>
</evidence>
<accession>A0A4V1ATW9</accession>
<dbReference type="PANTHER" id="PTHR43177:SF3">
    <property type="entry name" value="PROTEIN NRFC HOMOLOG"/>
    <property type="match status" value="1"/>
</dbReference>
<keyword evidence="1" id="KW-0004">4Fe-4S</keyword>
<dbReference type="GO" id="GO:0046872">
    <property type="term" value="F:metal ion binding"/>
    <property type="evidence" value="ECO:0007669"/>
    <property type="project" value="UniProtKB-KW"/>
</dbReference>
<keyword evidence="4" id="KW-0411">Iron-sulfur</keyword>
<evidence type="ECO:0000256" key="2">
    <source>
        <dbReference type="ARBA" id="ARBA00022723"/>
    </source>
</evidence>
<dbReference type="Proteomes" id="UP000619512">
    <property type="component" value="Unassembled WGS sequence"/>
</dbReference>
<evidence type="ECO:0000313" key="9">
    <source>
        <dbReference type="Proteomes" id="UP000619512"/>
    </source>
</evidence>
<name>A0A4V1ATW9_9BURK</name>
<dbReference type="SUPFAM" id="SSF54862">
    <property type="entry name" value="4Fe-4S ferredoxins"/>
    <property type="match status" value="1"/>
</dbReference>
<proteinExistence type="predicted"/>
<evidence type="ECO:0000256" key="3">
    <source>
        <dbReference type="ARBA" id="ARBA00023004"/>
    </source>
</evidence>
<dbReference type="EMBL" id="CP038026">
    <property type="protein sequence ID" value="QBQ37128.1"/>
    <property type="molecule type" value="Genomic_DNA"/>
</dbReference>
<dbReference type="RefSeq" id="WP_134385496.1">
    <property type="nucleotide sequence ID" value="NZ_BMWW01000006.1"/>
</dbReference>
<protein>
    <submittedName>
        <fullName evidence="7">4Fe-4S dicluster domain-containing protein</fullName>
    </submittedName>
</protein>
<dbReference type="InterPro" id="IPR050954">
    <property type="entry name" value="ET_IronSulfur_Cluster-Binding"/>
</dbReference>